<feature type="compositionally biased region" description="Basic residues" evidence="2">
    <location>
        <begin position="511"/>
        <end position="524"/>
    </location>
</feature>
<feature type="region of interest" description="Disordered" evidence="2">
    <location>
        <begin position="1"/>
        <end position="30"/>
    </location>
</feature>
<evidence type="ECO:0000313" key="4">
    <source>
        <dbReference type="EMBL" id="GEU72694.1"/>
    </source>
</evidence>
<dbReference type="InterPro" id="IPR003903">
    <property type="entry name" value="UIM_dom"/>
</dbReference>
<dbReference type="EMBL" id="BKCJ010006543">
    <property type="protein sequence ID" value="GEU72694.1"/>
    <property type="molecule type" value="Genomic_DNA"/>
</dbReference>
<dbReference type="SMART" id="SM00343">
    <property type="entry name" value="ZnF_C2HC"/>
    <property type="match status" value="1"/>
</dbReference>
<feature type="compositionally biased region" description="Polar residues" evidence="2">
    <location>
        <begin position="21"/>
        <end position="30"/>
    </location>
</feature>
<dbReference type="CDD" id="cd09272">
    <property type="entry name" value="RNase_HI_RT_Ty1"/>
    <property type="match status" value="1"/>
</dbReference>
<name>A0A6L2MJM7_TANCI</name>
<feature type="region of interest" description="Disordered" evidence="2">
    <location>
        <begin position="912"/>
        <end position="1009"/>
    </location>
</feature>
<evidence type="ECO:0000259" key="3">
    <source>
        <dbReference type="PROSITE" id="PS50158"/>
    </source>
</evidence>
<feature type="compositionally biased region" description="Polar residues" evidence="2">
    <location>
        <begin position="1"/>
        <end position="10"/>
    </location>
</feature>
<dbReference type="SUPFAM" id="SSF57756">
    <property type="entry name" value="Retrovirus zinc finger-like domains"/>
    <property type="match status" value="1"/>
</dbReference>
<comment type="caution">
    <text evidence="4">The sequence shown here is derived from an EMBL/GenBank/DDBJ whole genome shotgun (WGS) entry which is preliminary data.</text>
</comment>
<keyword evidence="1" id="KW-0479">Metal-binding</keyword>
<evidence type="ECO:0000256" key="1">
    <source>
        <dbReference type="PROSITE-ProRule" id="PRU00047"/>
    </source>
</evidence>
<organism evidence="4">
    <name type="scientific">Tanacetum cinerariifolium</name>
    <name type="common">Dalmatian daisy</name>
    <name type="synonym">Chrysanthemum cinerariifolium</name>
    <dbReference type="NCBI Taxonomy" id="118510"/>
    <lineage>
        <taxon>Eukaryota</taxon>
        <taxon>Viridiplantae</taxon>
        <taxon>Streptophyta</taxon>
        <taxon>Embryophyta</taxon>
        <taxon>Tracheophyta</taxon>
        <taxon>Spermatophyta</taxon>
        <taxon>Magnoliopsida</taxon>
        <taxon>eudicotyledons</taxon>
        <taxon>Gunneridae</taxon>
        <taxon>Pentapetalae</taxon>
        <taxon>asterids</taxon>
        <taxon>campanulids</taxon>
        <taxon>Asterales</taxon>
        <taxon>Asteraceae</taxon>
        <taxon>Asteroideae</taxon>
        <taxon>Anthemideae</taxon>
        <taxon>Anthemidinae</taxon>
        <taxon>Tanacetum</taxon>
    </lineage>
</organism>
<accession>A0A6L2MJM7</accession>
<proteinExistence type="predicted"/>
<dbReference type="Gene3D" id="4.10.60.10">
    <property type="entry name" value="Zinc finger, CCHC-type"/>
    <property type="match status" value="1"/>
</dbReference>
<feature type="region of interest" description="Disordered" evidence="2">
    <location>
        <begin position="496"/>
        <end position="559"/>
    </location>
</feature>
<dbReference type="GO" id="GO:0008270">
    <property type="term" value="F:zinc ion binding"/>
    <property type="evidence" value="ECO:0007669"/>
    <property type="project" value="UniProtKB-KW"/>
</dbReference>
<protein>
    <submittedName>
        <fullName evidence="4">Retrovirus-related Pol polyprotein from transposon TNT 1-94</fullName>
    </submittedName>
</protein>
<feature type="compositionally biased region" description="Pro residues" evidence="2">
    <location>
        <begin position="947"/>
        <end position="956"/>
    </location>
</feature>
<dbReference type="InterPro" id="IPR036875">
    <property type="entry name" value="Znf_CCHC_sf"/>
</dbReference>
<dbReference type="PROSITE" id="PS50158">
    <property type="entry name" value="ZF_CCHC"/>
    <property type="match status" value="1"/>
</dbReference>
<feature type="compositionally biased region" description="Polar residues" evidence="2">
    <location>
        <begin position="981"/>
        <end position="1000"/>
    </location>
</feature>
<keyword evidence="1" id="KW-0863">Zinc-finger</keyword>
<dbReference type="GO" id="GO:0003676">
    <property type="term" value="F:nucleic acid binding"/>
    <property type="evidence" value="ECO:0007669"/>
    <property type="project" value="InterPro"/>
</dbReference>
<evidence type="ECO:0000256" key="2">
    <source>
        <dbReference type="SAM" id="MobiDB-lite"/>
    </source>
</evidence>
<dbReference type="PROSITE" id="PS50330">
    <property type="entry name" value="UIM"/>
    <property type="match status" value="1"/>
</dbReference>
<gene>
    <name evidence="4" type="ORF">Tci_044672</name>
</gene>
<sequence>MSDVSNPQHYSPSSLTSSSTQAPQPLTDSSLSAAESLIENLTNTLALLTQSYKTFPPQTNNQLRTSSNAWNQATVQDSGVIVQNVQGYQNRGQEMNPRGGTVAGYGGAQNRVGNVNPGQARPGQARPVKCYDCNGTGHIAQNCTQPKRPRNFEYFKDKMLLMQAQENGVALDEEQLLFLADVDEAPTAQTMFMANLSSADPVTDEARPSYDLDILFEVVKIRAEVHPEVLSSLVINCAIALCCNNVQHSQSKHIDIRHHFIPEQVERGVVELYFMTTDYQLADIFTKALPRQRFEFILQRLEEKSSVHPYNFPSMILQKIIWNSHIGFMEIKMADMTAPFCQAPTVAPPVRTDEEIVPRIRWVQIGKSNCSLDLDKKHLEEALQITPINNNQAFVAPPSAEVLVDFINELGYPKLVRNVLNIVTNDMFQPWRALTTIINLCLTGKTSGFKRPRAPRRHKFHLRLDSSLHLLDDEPVLGYLKFSAKGTKREVFGMPIPGSLITDSHAPKPAKPARKPKPTSHKAPPRPSVSIPVTLAQPTPTSAPAIPQQKSAKAEEFPTVEPQVADEDADFQKALEESMKAAYALPWGPLPPVVIREPESRKYQPLPEVLGKGKAKVTEDQVAHDLQSLQKAKKKSRMEQYIFQRCTCTTTRSFEQTEPSHAELEQSESEPTEKVVPGADQAGSNPDEISEGQARPDPGNAGGKEKLDEGFTTTIYLKVQENLKLTVEEHVLLEDHASSSGTLSSLQHLSEDISFANLFFNDKPLEADNDKTTAEIKVESMVSVTIQQDMSTLPPSMWTIPPMTSPIVDLTSRPESPKVQQQFKATTTKTKITTTITTTLAPPTTQQQSSIKAMMIKHIGELEHIMADLFKVNKEMKARLYKHRARLYTLEQIDIPQQGSKALFKALEKSMNRDQSEELVQDLAEESKRKKKSRESPKMPHGSSSYQPPPHPPPAGPSEASRAPGASRSSQEPPTPPPPLSTTQDNPSKGSDAPRSSKTAASAEYQAWTTTDARLRPSISLTPADLAMDEDMGPDEQHSCRMKKTSGVPIFLSPAFEIVKVFYPDVIHRQYQMEECHKLLTDSVDDPILRHNVSKSLPLGGLPGQVSIQSDFFFNKDLEYPRYGSKGSRPALFISKMKAAYYLDARLEQMVPDQFWINEECKYDISAMYGISHWWFQRQRFYIDRHSSEGDCEAVRTHIRILSVVRIEVFSLYGYNYMKRLSSVAQISMNMLSRNETSSFEYKHDYTVIDSPRAVMLQDKYGVQMMMRFNEIHKYSDGTLQQIDEA</sequence>
<feature type="domain" description="CCHC-type" evidence="3">
    <location>
        <begin position="129"/>
        <end position="145"/>
    </location>
</feature>
<dbReference type="InterPro" id="IPR001878">
    <property type="entry name" value="Znf_CCHC"/>
</dbReference>
<feature type="compositionally biased region" description="Low complexity" evidence="2">
    <location>
        <begin position="11"/>
        <end position="20"/>
    </location>
</feature>
<keyword evidence="1" id="KW-0862">Zinc</keyword>
<feature type="region of interest" description="Disordered" evidence="2">
    <location>
        <begin position="652"/>
        <end position="707"/>
    </location>
</feature>
<reference evidence="4" key="1">
    <citation type="journal article" date="2019" name="Sci. Rep.">
        <title>Draft genome of Tanacetum cinerariifolium, the natural source of mosquito coil.</title>
        <authorList>
            <person name="Yamashiro T."/>
            <person name="Shiraishi A."/>
            <person name="Satake H."/>
            <person name="Nakayama K."/>
        </authorList>
    </citation>
    <scope>NUCLEOTIDE SEQUENCE</scope>
</reference>